<comment type="caution">
    <text evidence="2">The sequence shown here is derived from an EMBL/GenBank/DDBJ whole genome shotgun (WGS) entry which is preliminary data.</text>
</comment>
<organism evidence="2 3">
    <name type="scientific">Cylindrotheca closterium</name>
    <dbReference type="NCBI Taxonomy" id="2856"/>
    <lineage>
        <taxon>Eukaryota</taxon>
        <taxon>Sar</taxon>
        <taxon>Stramenopiles</taxon>
        <taxon>Ochrophyta</taxon>
        <taxon>Bacillariophyta</taxon>
        <taxon>Bacillariophyceae</taxon>
        <taxon>Bacillariophycidae</taxon>
        <taxon>Bacillariales</taxon>
        <taxon>Bacillariaceae</taxon>
        <taxon>Cylindrotheca</taxon>
    </lineage>
</organism>
<dbReference type="GO" id="GO:0005788">
    <property type="term" value="C:endoplasmic reticulum lumen"/>
    <property type="evidence" value="ECO:0007669"/>
    <property type="project" value="TreeGrafter"/>
</dbReference>
<sequence length="180" mass="19933">MAMMGVRIAPVSSFFLILFVSLVAGKDSQDVVSLESCRQSGFDPLQLACDTCDLLPESVVNKCRGCCQPFRNVNAKAKRYEAAVLLHPEGQSFFPEIDELYNEDVKGIQQQKGKKRFFTKTIESASYFAPSPSMILWFNEIPGSSATVTNLKSKAAEIIMLGGWKRDEARDMLLALLPDA</sequence>
<dbReference type="InterPro" id="IPR039992">
    <property type="entry name" value="Sep15_SelM"/>
</dbReference>
<accession>A0AAD2CH29</accession>
<feature type="chain" id="PRO_5042082247" description="Selenoprotein F/M domain-containing protein" evidence="1">
    <location>
        <begin position="26"/>
        <end position="180"/>
    </location>
</feature>
<gene>
    <name evidence="2" type="ORF">CYCCA115_LOCUS1985</name>
</gene>
<dbReference type="Proteomes" id="UP001295423">
    <property type="component" value="Unassembled WGS sequence"/>
</dbReference>
<protein>
    <recommendedName>
        <fullName evidence="4">Selenoprotein F/M domain-containing protein</fullName>
    </recommendedName>
</protein>
<reference evidence="2" key="1">
    <citation type="submission" date="2023-08" db="EMBL/GenBank/DDBJ databases">
        <authorList>
            <person name="Audoor S."/>
            <person name="Bilcke G."/>
        </authorList>
    </citation>
    <scope>NUCLEOTIDE SEQUENCE</scope>
</reference>
<evidence type="ECO:0000256" key="1">
    <source>
        <dbReference type="SAM" id="SignalP"/>
    </source>
</evidence>
<feature type="signal peptide" evidence="1">
    <location>
        <begin position="1"/>
        <end position="25"/>
    </location>
</feature>
<dbReference type="GO" id="GO:0016491">
    <property type="term" value="F:oxidoreductase activity"/>
    <property type="evidence" value="ECO:0007669"/>
    <property type="project" value="TreeGrafter"/>
</dbReference>
<evidence type="ECO:0000313" key="3">
    <source>
        <dbReference type="Proteomes" id="UP001295423"/>
    </source>
</evidence>
<evidence type="ECO:0008006" key="4">
    <source>
        <dbReference type="Google" id="ProtNLM"/>
    </source>
</evidence>
<proteinExistence type="predicted"/>
<keyword evidence="3" id="KW-1185">Reference proteome</keyword>
<dbReference type="AlphaFoldDB" id="A0AAD2CH29"/>
<keyword evidence="1" id="KW-0732">Signal</keyword>
<dbReference type="PANTHER" id="PTHR13077">
    <property type="entry name" value="SELENOPROTEIN F"/>
    <property type="match status" value="1"/>
</dbReference>
<evidence type="ECO:0000313" key="2">
    <source>
        <dbReference type="EMBL" id="CAJ1930572.1"/>
    </source>
</evidence>
<dbReference type="EMBL" id="CAKOGP040000113">
    <property type="protein sequence ID" value="CAJ1930572.1"/>
    <property type="molecule type" value="Genomic_DNA"/>
</dbReference>
<dbReference type="PANTHER" id="PTHR13077:SF6">
    <property type="entry name" value="SELENOPROTEIN F"/>
    <property type="match status" value="1"/>
</dbReference>
<name>A0AAD2CH29_9STRA</name>